<feature type="binding site" evidence="3">
    <location>
        <begin position="120"/>
        <end position="122"/>
    </location>
    <ligand>
        <name>biotin</name>
        <dbReference type="ChEBI" id="CHEBI:57586"/>
    </ligand>
</feature>
<dbReference type="InterPro" id="IPR004143">
    <property type="entry name" value="BPL_LPL_catalytic"/>
</dbReference>
<dbReference type="GO" id="GO:0006355">
    <property type="term" value="P:regulation of DNA-templated transcription"/>
    <property type="evidence" value="ECO:0007669"/>
    <property type="project" value="UniProtKB-UniRule"/>
</dbReference>
<dbReference type="RefSeq" id="WP_128746367.1">
    <property type="nucleotide sequence ID" value="NZ_CP035281.1"/>
</dbReference>
<keyword evidence="3" id="KW-0547">Nucleotide-binding</keyword>
<keyword evidence="1 3" id="KW-0436">Ligase</keyword>
<evidence type="ECO:0000256" key="1">
    <source>
        <dbReference type="ARBA" id="ARBA00022598"/>
    </source>
</evidence>
<keyword evidence="2 3" id="KW-0092">Biotin</keyword>
<dbReference type="Gene3D" id="3.30.930.10">
    <property type="entry name" value="Bira Bifunctional Protein, Domain 2"/>
    <property type="match status" value="1"/>
</dbReference>
<dbReference type="AlphaFoldDB" id="A0A410PXD4"/>
<dbReference type="Gene3D" id="2.30.30.100">
    <property type="match status" value="1"/>
</dbReference>
<organism evidence="5 6">
    <name type="scientific">Aminipila luticellarii</name>
    <dbReference type="NCBI Taxonomy" id="2507160"/>
    <lineage>
        <taxon>Bacteria</taxon>
        <taxon>Bacillati</taxon>
        <taxon>Bacillota</taxon>
        <taxon>Clostridia</taxon>
        <taxon>Peptostreptococcales</taxon>
        <taxon>Anaerovoracaceae</taxon>
        <taxon>Aminipila</taxon>
    </lineage>
</organism>
<protein>
    <recommendedName>
        <fullName evidence="3">Bifunctional ligase/repressor BirA</fullName>
    </recommendedName>
    <alternativeName>
        <fullName evidence="3">Biotin--[acetyl-CoA-carboxylase] ligase</fullName>
        <ecNumber evidence="3">6.3.4.15</ecNumber>
    </alternativeName>
    <alternativeName>
        <fullName evidence="3">Biotin--protein ligase</fullName>
    </alternativeName>
    <alternativeName>
        <fullName evidence="3">Biotin-[acetyl-CoA carboxylase] synthetase</fullName>
    </alternativeName>
</protein>
<gene>
    <name evidence="3" type="primary">birA</name>
    <name evidence="5" type="ORF">EQM06_10365</name>
</gene>
<dbReference type="GO" id="GO:0005737">
    <property type="term" value="C:cytoplasm"/>
    <property type="evidence" value="ECO:0007669"/>
    <property type="project" value="TreeGrafter"/>
</dbReference>
<dbReference type="InterPro" id="IPR013196">
    <property type="entry name" value="HTH_11"/>
</dbReference>
<comment type="function">
    <text evidence="3">Acts both as a biotin--[acetyl-CoA-carboxylase] ligase and a repressor.</text>
</comment>
<dbReference type="KEGG" id="amij:EQM06_10365"/>
<feature type="DNA-binding region" description="H-T-H motif" evidence="3">
    <location>
        <begin position="21"/>
        <end position="40"/>
    </location>
</feature>
<evidence type="ECO:0000259" key="4">
    <source>
        <dbReference type="PROSITE" id="PS51733"/>
    </source>
</evidence>
<dbReference type="InterPro" id="IPR030855">
    <property type="entry name" value="Bifunct_BirA"/>
</dbReference>
<dbReference type="PANTHER" id="PTHR12835:SF5">
    <property type="entry name" value="BIOTIN--PROTEIN LIGASE"/>
    <property type="match status" value="1"/>
</dbReference>
<feature type="binding site" evidence="3">
    <location>
        <begin position="92"/>
        <end position="94"/>
    </location>
    <ligand>
        <name>biotin</name>
        <dbReference type="ChEBI" id="CHEBI:57586"/>
    </ligand>
</feature>
<dbReference type="GO" id="GO:0003677">
    <property type="term" value="F:DNA binding"/>
    <property type="evidence" value="ECO:0007669"/>
    <property type="project" value="UniProtKB-UniRule"/>
</dbReference>
<dbReference type="NCBIfam" id="TIGR00121">
    <property type="entry name" value="birA_ligase"/>
    <property type="match status" value="1"/>
</dbReference>
<dbReference type="PANTHER" id="PTHR12835">
    <property type="entry name" value="BIOTIN PROTEIN LIGASE"/>
    <property type="match status" value="1"/>
</dbReference>
<evidence type="ECO:0000313" key="5">
    <source>
        <dbReference type="EMBL" id="QAT43589.1"/>
    </source>
</evidence>
<dbReference type="CDD" id="cd16442">
    <property type="entry name" value="BPL"/>
    <property type="match status" value="1"/>
</dbReference>
<comment type="similarity">
    <text evidence="3">Belongs to the biotin--protein ligase family.</text>
</comment>
<keyword evidence="3" id="KW-0238">DNA-binding</keyword>
<dbReference type="Proteomes" id="UP000287601">
    <property type="component" value="Chromosome"/>
</dbReference>
<feature type="domain" description="BPL/LPL catalytic" evidence="4">
    <location>
        <begin position="67"/>
        <end position="258"/>
    </location>
</feature>
<evidence type="ECO:0000313" key="6">
    <source>
        <dbReference type="Proteomes" id="UP000287601"/>
    </source>
</evidence>
<dbReference type="Pfam" id="PF02237">
    <property type="entry name" value="BPL_C"/>
    <property type="match status" value="1"/>
</dbReference>
<keyword evidence="3" id="KW-0805">Transcription regulation</keyword>
<accession>A0A410PXD4</accession>
<dbReference type="InterPro" id="IPR036390">
    <property type="entry name" value="WH_DNA-bd_sf"/>
</dbReference>
<keyword evidence="3" id="KW-0804">Transcription</keyword>
<dbReference type="InterPro" id="IPR003142">
    <property type="entry name" value="BPL_C"/>
</dbReference>
<reference evidence="5 6" key="1">
    <citation type="submission" date="2019-01" db="EMBL/GenBank/DDBJ databases">
        <title>Draft genomes of a novel of Aminipila strains.</title>
        <authorList>
            <person name="Ma S."/>
        </authorList>
    </citation>
    <scope>NUCLEOTIDE SEQUENCE [LARGE SCALE GENOMIC DNA]</scope>
    <source>
        <strain evidence="6">JN-39</strain>
    </source>
</reference>
<dbReference type="HAMAP" id="MF_00978">
    <property type="entry name" value="Bifunct_BirA"/>
    <property type="match status" value="1"/>
</dbReference>
<proteinExistence type="inferred from homology"/>
<dbReference type="InterPro" id="IPR045864">
    <property type="entry name" value="aa-tRNA-synth_II/BPL/LPL"/>
</dbReference>
<dbReference type="InterPro" id="IPR004408">
    <property type="entry name" value="Biotin_CoA_COase_ligase"/>
</dbReference>
<keyword evidence="6" id="KW-1185">Reference proteome</keyword>
<dbReference type="EC" id="6.3.4.15" evidence="3"/>
<dbReference type="OrthoDB" id="9807064at2"/>
<dbReference type="SUPFAM" id="SSF46785">
    <property type="entry name" value="Winged helix' DNA-binding domain"/>
    <property type="match status" value="1"/>
</dbReference>
<dbReference type="InterPro" id="IPR036388">
    <property type="entry name" value="WH-like_DNA-bd_sf"/>
</dbReference>
<dbReference type="PROSITE" id="PS51733">
    <property type="entry name" value="BPL_LPL_CATALYTIC"/>
    <property type="match status" value="1"/>
</dbReference>
<dbReference type="EMBL" id="CP035281">
    <property type="protein sequence ID" value="QAT43589.1"/>
    <property type="molecule type" value="Genomic_DNA"/>
</dbReference>
<dbReference type="GO" id="GO:0005524">
    <property type="term" value="F:ATP binding"/>
    <property type="evidence" value="ECO:0007669"/>
    <property type="project" value="UniProtKB-UniRule"/>
</dbReference>
<evidence type="ECO:0000256" key="3">
    <source>
        <dbReference type="HAMAP-Rule" id="MF_00978"/>
    </source>
</evidence>
<name>A0A410PXD4_9FIRM</name>
<dbReference type="Gene3D" id="1.10.10.10">
    <property type="entry name" value="Winged helix-like DNA-binding domain superfamily/Winged helix DNA-binding domain"/>
    <property type="match status" value="1"/>
</dbReference>
<dbReference type="GO" id="GO:0016740">
    <property type="term" value="F:transferase activity"/>
    <property type="evidence" value="ECO:0007669"/>
    <property type="project" value="UniProtKB-ARBA"/>
</dbReference>
<dbReference type="GO" id="GO:0009249">
    <property type="term" value="P:protein lipoylation"/>
    <property type="evidence" value="ECO:0007669"/>
    <property type="project" value="UniProtKB-ARBA"/>
</dbReference>
<feature type="binding site" evidence="3">
    <location>
        <position position="116"/>
    </location>
    <ligand>
        <name>biotin</name>
        <dbReference type="ChEBI" id="CHEBI:57586"/>
    </ligand>
</feature>
<dbReference type="GO" id="GO:0004077">
    <property type="term" value="F:biotin--[biotin carboxyl-carrier protein] ligase activity"/>
    <property type="evidence" value="ECO:0007669"/>
    <property type="project" value="UniProtKB-UniRule"/>
</dbReference>
<sequence>MSVKDEVLKVLEKNKGESISGEALANQLGVSRAAVWKAMTVLRKEGYPIMAATNKGYSLMESSDLLSEQGIRVYLKEKDYALNLHVYKSIDSTNLEAKRLALEGAGPGTIIVSNEQTKGRGRLGRSFYSPASSGIYLTILLKPGLDLSQSVLVTTAASVAVARAIQKVAHVEPQIKWVNDVYIANKKVCGILTEAITDFETGTIEYIALGIGINCRTPELGFPEDIITKAGAIEVPFSRNELAAEVIHQVMSLYENIESRSFIEEYKRRSMVLGKNIEVVKHYQKESVSENPEAQSAVALDIDKDGGLVVEYEDGTREVLNTGEISIKL</sequence>
<keyword evidence="3" id="KW-0067">ATP-binding</keyword>
<comment type="catalytic activity">
    <reaction evidence="3">
        <text>biotin + L-lysyl-[protein] + ATP = N(6)-biotinyl-L-lysyl-[protein] + AMP + diphosphate + H(+)</text>
        <dbReference type="Rhea" id="RHEA:11756"/>
        <dbReference type="Rhea" id="RHEA-COMP:9752"/>
        <dbReference type="Rhea" id="RHEA-COMP:10505"/>
        <dbReference type="ChEBI" id="CHEBI:15378"/>
        <dbReference type="ChEBI" id="CHEBI:29969"/>
        <dbReference type="ChEBI" id="CHEBI:30616"/>
        <dbReference type="ChEBI" id="CHEBI:33019"/>
        <dbReference type="ChEBI" id="CHEBI:57586"/>
        <dbReference type="ChEBI" id="CHEBI:83144"/>
        <dbReference type="ChEBI" id="CHEBI:456215"/>
        <dbReference type="EC" id="6.3.4.15"/>
    </reaction>
</comment>
<dbReference type="Pfam" id="PF08279">
    <property type="entry name" value="HTH_11"/>
    <property type="match status" value="1"/>
</dbReference>
<evidence type="ECO:0000256" key="2">
    <source>
        <dbReference type="ARBA" id="ARBA00023267"/>
    </source>
</evidence>
<dbReference type="Pfam" id="PF03099">
    <property type="entry name" value="BPL_LplA_LipB"/>
    <property type="match status" value="1"/>
</dbReference>
<dbReference type="SUPFAM" id="SSF55681">
    <property type="entry name" value="Class II aaRS and biotin synthetases"/>
    <property type="match status" value="1"/>
</dbReference>
<keyword evidence="3" id="KW-0678">Repressor</keyword>
<feature type="binding site" evidence="3">
    <location>
        <position position="187"/>
    </location>
    <ligand>
        <name>biotin</name>
        <dbReference type="ChEBI" id="CHEBI:57586"/>
    </ligand>
</feature>